<sequence>MRKYCLAALACVFAIYARAQGSVAITIDDVPNVHLYAADGNSSLLLKKLDSLNLPVAVFINEANLKQNTAFEPNKKLLQTWISRPYITAGNHSYSHPNYGEIGFEAFKGEVLQGEELSRKMAADAGKKLEYFRFPFNGTGKDSLEQARMAQFLAEHHYVSTPYTVESEDWLYTQLYEKALKEGKPEEARKIGERYVKQSLALFAYFDQVAWTALNRKVKHIYLCHDNRLNADYLPVLVNKLKEQKYQFTSLAEALADPAYGLPIYYHGNAGFSWIYRWIKDVEKRRSLMRAEPVDQETQRALK</sequence>
<evidence type="ECO:0000256" key="2">
    <source>
        <dbReference type="ARBA" id="ARBA00022801"/>
    </source>
</evidence>
<proteinExistence type="predicted"/>
<keyword evidence="2" id="KW-0378">Hydrolase</keyword>
<dbReference type="PANTHER" id="PTHR10587">
    <property type="entry name" value="GLYCOSYL TRANSFERASE-RELATED"/>
    <property type="match status" value="1"/>
</dbReference>
<accession>A0ABQ2HFE0</accession>
<keyword evidence="3" id="KW-0732">Signal</keyword>
<dbReference type="Pfam" id="PF01522">
    <property type="entry name" value="Polysacc_deac_1"/>
    <property type="match status" value="1"/>
</dbReference>
<keyword evidence="1" id="KW-0479">Metal-binding</keyword>
<reference evidence="6" key="1">
    <citation type="journal article" date="2019" name="Int. J. Syst. Evol. Microbiol.">
        <title>The Global Catalogue of Microorganisms (GCM) 10K type strain sequencing project: providing services to taxonomists for standard genome sequencing and annotation.</title>
        <authorList>
            <consortium name="The Broad Institute Genomics Platform"/>
            <consortium name="The Broad Institute Genome Sequencing Center for Infectious Disease"/>
            <person name="Wu L."/>
            <person name="Ma J."/>
        </authorList>
    </citation>
    <scope>NUCLEOTIDE SEQUENCE [LARGE SCALE GENOMIC DNA]</scope>
    <source>
        <strain evidence="6">CGMCC 1.6375</strain>
    </source>
</reference>
<evidence type="ECO:0000256" key="3">
    <source>
        <dbReference type="SAM" id="SignalP"/>
    </source>
</evidence>
<feature type="domain" description="NodB homology" evidence="4">
    <location>
        <begin position="21"/>
        <end position="249"/>
    </location>
</feature>
<dbReference type="InterPro" id="IPR011330">
    <property type="entry name" value="Glyco_hydro/deAcase_b/a-brl"/>
</dbReference>
<evidence type="ECO:0000256" key="1">
    <source>
        <dbReference type="ARBA" id="ARBA00022723"/>
    </source>
</evidence>
<evidence type="ECO:0000313" key="5">
    <source>
        <dbReference type="EMBL" id="GGM77930.1"/>
    </source>
</evidence>
<organism evidence="5 6">
    <name type="scientific">Dyadobacter beijingensis</name>
    <dbReference type="NCBI Taxonomy" id="365489"/>
    <lineage>
        <taxon>Bacteria</taxon>
        <taxon>Pseudomonadati</taxon>
        <taxon>Bacteroidota</taxon>
        <taxon>Cytophagia</taxon>
        <taxon>Cytophagales</taxon>
        <taxon>Spirosomataceae</taxon>
        <taxon>Dyadobacter</taxon>
    </lineage>
</organism>
<feature type="signal peptide" evidence="3">
    <location>
        <begin position="1"/>
        <end position="19"/>
    </location>
</feature>
<gene>
    <name evidence="5" type="ORF">GCM10010967_07010</name>
</gene>
<dbReference type="InterPro" id="IPR002509">
    <property type="entry name" value="NODB_dom"/>
</dbReference>
<evidence type="ECO:0000259" key="4">
    <source>
        <dbReference type="PROSITE" id="PS51677"/>
    </source>
</evidence>
<dbReference type="Proteomes" id="UP000632339">
    <property type="component" value="Unassembled WGS sequence"/>
</dbReference>
<dbReference type="EMBL" id="BMLI01000001">
    <property type="protein sequence ID" value="GGM77930.1"/>
    <property type="molecule type" value="Genomic_DNA"/>
</dbReference>
<feature type="chain" id="PRO_5046458947" evidence="3">
    <location>
        <begin position="20"/>
        <end position="303"/>
    </location>
</feature>
<dbReference type="PROSITE" id="PS51677">
    <property type="entry name" value="NODB"/>
    <property type="match status" value="1"/>
</dbReference>
<dbReference type="PANTHER" id="PTHR10587:SF133">
    <property type="entry name" value="CHITIN DEACETYLASE 1-RELATED"/>
    <property type="match status" value="1"/>
</dbReference>
<name>A0ABQ2HFE0_9BACT</name>
<keyword evidence="6" id="KW-1185">Reference proteome</keyword>
<dbReference type="InterPro" id="IPR050248">
    <property type="entry name" value="Polysacc_deacetylase_ArnD"/>
</dbReference>
<dbReference type="SUPFAM" id="SSF88713">
    <property type="entry name" value="Glycoside hydrolase/deacetylase"/>
    <property type="match status" value="1"/>
</dbReference>
<protein>
    <submittedName>
        <fullName evidence="5">Polysaccharide deacetylase</fullName>
    </submittedName>
</protein>
<evidence type="ECO:0000313" key="6">
    <source>
        <dbReference type="Proteomes" id="UP000632339"/>
    </source>
</evidence>
<dbReference type="RefSeq" id="WP_019942065.1">
    <property type="nucleotide sequence ID" value="NZ_BMLI01000001.1"/>
</dbReference>
<comment type="caution">
    <text evidence="5">The sequence shown here is derived from an EMBL/GenBank/DDBJ whole genome shotgun (WGS) entry which is preliminary data.</text>
</comment>
<dbReference type="Gene3D" id="3.20.20.370">
    <property type="entry name" value="Glycoside hydrolase/deacetylase"/>
    <property type="match status" value="1"/>
</dbReference>